<proteinExistence type="predicted"/>
<dbReference type="AlphaFoldDB" id="A0A1N7N9D4"/>
<evidence type="ECO:0000313" key="3">
    <source>
        <dbReference type="EMBL" id="SIS94983.1"/>
    </source>
</evidence>
<evidence type="ECO:0000313" key="4">
    <source>
        <dbReference type="Proteomes" id="UP000186684"/>
    </source>
</evidence>
<dbReference type="InterPro" id="IPR024655">
    <property type="entry name" value="Asl1_glyco_hydro_catalytic"/>
</dbReference>
<feature type="signal peptide" evidence="1">
    <location>
        <begin position="1"/>
        <end position="20"/>
    </location>
</feature>
<dbReference type="PANTHER" id="PTHR34154:SF3">
    <property type="entry name" value="ALKALI-SENSITIVE LINKAGE PROTEIN 1"/>
    <property type="match status" value="1"/>
</dbReference>
<name>A0A1N7N9D4_9RHOB</name>
<keyword evidence="4" id="KW-1185">Reference proteome</keyword>
<dbReference type="GO" id="GO:0071966">
    <property type="term" value="P:fungal-type cell wall polysaccharide metabolic process"/>
    <property type="evidence" value="ECO:0007669"/>
    <property type="project" value="TreeGrafter"/>
</dbReference>
<protein>
    <submittedName>
        <fullName evidence="3">Glycosyl hydrolase catalytic core</fullName>
    </submittedName>
</protein>
<dbReference type="Gene3D" id="3.20.20.80">
    <property type="entry name" value="Glycosidases"/>
    <property type="match status" value="1"/>
</dbReference>
<feature type="chain" id="PRO_5013201728" evidence="1">
    <location>
        <begin position="21"/>
        <end position="280"/>
    </location>
</feature>
<dbReference type="InterPro" id="IPR053183">
    <property type="entry name" value="ASL1"/>
</dbReference>
<reference evidence="4" key="1">
    <citation type="submission" date="2017-01" db="EMBL/GenBank/DDBJ databases">
        <authorList>
            <person name="Varghese N."/>
            <person name="Submissions S."/>
        </authorList>
    </citation>
    <scope>NUCLEOTIDE SEQUENCE [LARGE SCALE GENOMIC DNA]</scope>
    <source>
        <strain evidence="4">DSM 29430</strain>
    </source>
</reference>
<dbReference type="InterPro" id="IPR017853">
    <property type="entry name" value="GH"/>
</dbReference>
<accession>A0A1N7N9D4</accession>
<sequence length="280" mass="31827">MLKRLVFLFGLVLMAQAAPAQQAGIGAWENKALSTLNWIESQKGLSWYYNWRTDQMQTRGGQRRSVEFVPMIHNASNVNDRIRSGRKVRTLLGFNEPDGRGGKHQAGMTVAEAVALWPKLEARGLRLGSPATTQFGTLGPDSWQGRFMREVERRGLRVDFMAVHYYSPDGDVRAFRNWLIAVHKAYKRPIWVTEFALIDWNRPGRATYEANAVFAQKAIRMMEDLPFVERHAWFAANPYPWKGKAPQINLVDHNMRPTSLGKVFTDLVASRAPEQIASAE</sequence>
<gene>
    <name evidence="3" type="ORF">SAMN05421759_107101</name>
</gene>
<keyword evidence="1" id="KW-0732">Signal</keyword>
<dbReference type="Pfam" id="PF11790">
    <property type="entry name" value="Glyco_hydro_cc"/>
    <property type="match status" value="1"/>
</dbReference>
<dbReference type="STRING" id="633194.SAMN05421759_107101"/>
<dbReference type="RefSeq" id="WP_143526178.1">
    <property type="nucleotide sequence ID" value="NZ_FTOQ01000007.1"/>
</dbReference>
<evidence type="ECO:0000259" key="2">
    <source>
        <dbReference type="Pfam" id="PF11790"/>
    </source>
</evidence>
<dbReference type="GO" id="GO:0016787">
    <property type="term" value="F:hydrolase activity"/>
    <property type="evidence" value="ECO:0007669"/>
    <property type="project" value="UniProtKB-KW"/>
</dbReference>
<evidence type="ECO:0000256" key="1">
    <source>
        <dbReference type="SAM" id="SignalP"/>
    </source>
</evidence>
<organism evidence="3 4">
    <name type="scientific">Roseivivax lentus</name>
    <dbReference type="NCBI Taxonomy" id="633194"/>
    <lineage>
        <taxon>Bacteria</taxon>
        <taxon>Pseudomonadati</taxon>
        <taxon>Pseudomonadota</taxon>
        <taxon>Alphaproteobacteria</taxon>
        <taxon>Rhodobacterales</taxon>
        <taxon>Roseobacteraceae</taxon>
        <taxon>Roseivivax</taxon>
    </lineage>
</organism>
<feature type="domain" description="Asl1-like glycosyl hydrolase catalytic" evidence="2">
    <location>
        <begin position="34"/>
        <end position="264"/>
    </location>
</feature>
<keyword evidence="3" id="KW-0378">Hydrolase</keyword>
<dbReference type="SUPFAM" id="SSF51445">
    <property type="entry name" value="(Trans)glycosidases"/>
    <property type="match status" value="1"/>
</dbReference>
<dbReference type="Proteomes" id="UP000186684">
    <property type="component" value="Unassembled WGS sequence"/>
</dbReference>
<dbReference type="EMBL" id="FTOQ01000007">
    <property type="protein sequence ID" value="SIS94983.1"/>
    <property type="molecule type" value="Genomic_DNA"/>
</dbReference>
<dbReference type="OrthoDB" id="9809583at2"/>
<dbReference type="PANTHER" id="PTHR34154">
    <property type="entry name" value="ALKALI-SENSITIVE LINKAGE PROTEIN 1"/>
    <property type="match status" value="1"/>
</dbReference>